<dbReference type="SMART" id="SM00829">
    <property type="entry name" value="PKS_ER"/>
    <property type="match status" value="1"/>
</dbReference>
<evidence type="ECO:0000313" key="2">
    <source>
        <dbReference type="EMBL" id="GAJ02900.1"/>
    </source>
</evidence>
<accession>X1VAS6</accession>
<reference evidence="2" key="1">
    <citation type="journal article" date="2014" name="Front. Microbiol.">
        <title>High frequency of phylogenetically diverse reductive dehalogenase-homologous genes in deep subseafloor sedimentary metagenomes.</title>
        <authorList>
            <person name="Kawai M."/>
            <person name="Futagami T."/>
            <person name="Toyoda A."/>
            <person name="Takaki Y."/>
            <person name="Nishi S."/>
            <person name="Hori S."/>
            <person name="Arai W."/>
            <person name="Tsubouchi T."/>
            <person name="Morono Y."/>
            <person name="Uchiyama I."/>
            <person name="Ito T."/>
            <person name="Fujiyama A."/>
            <person name="Inagaki F."/>
            <person name="Takami H."/>
        </authorList>
    </citation>
    <scope>NUCLEOTIDE SEQUENCE</scope>
    <source>
        <strain evidence="2">Expedition CK06-06</strain>
    </source>
</reference>
<dbReference type="Gene3D" id="3.90.180.10">
    <property type="entry name" value="Medium-chain alcohol dehydrogenases, catalytic domain"/>
    <property type="match status" value="1"/>
</dbReference>
<sequence length="205" mass="22102">MKAIICIKYGPPDVLQLKEVEKPVPKDNEVLIRIYAATVTAGDCELRSLKFPLLLQLLMRIGFGFRGPRKKILGQELAGEIESVGKDVKRFRKGDQVFAHAGFGMGAYAEYKCLPEEPKGMDGLLAIKPANMTYEEAAAVPTGGLEALHYLRKGNIQSGQKVLINGAGGSIGTFGIQLAKYFGAEVTGVDSTGKLDMLRSIGADQ</sequence>
<dbReference type="PANTHER" id="PTHR11695">
    <property type="entry name" value="ALCOHOL DEHYDROGENASE RELATED"/>
    <property type="match status" value="1"/>
</dbReference>
<dbReference type="InterPro" id="IPR036291">
    <property type="entry name" value="NAD(P)-bd_dom_sf"/>
</dbReference>
<name>X1VAS6_9ZZZZ</name>
<protein>
    <recommendedName>
        <fullName evidence="1">Enoyl reductase (ER) domain-containing protein</fullName>
    </recommendedName>
</protein>
<dbReference type="InterPro" id="IPR020843">
    <property type="entry name" value="ER"/>
</dbReference>
<gene>
    <name evidence="2" type="ORF">S12H4_51643</name>
</gene>
<proteinExistence type="predicted"/>
<dbReference type="InterPro" id="IPR050700">
    <property type="entry name" value="YIM1/Zinc_Alcohol_DH_Fams"/>
</dbReference>
<dbReference type="EMBL" id="BARW01032661">
    <property type="protein sequence ID" value="GAJ02900.1"/>
    <property type="molecule type" value="Genomic_DNA"/>
</dbReference>
<dbReference type="InterPro" id="IPR013154">
    <property type="entry name" value="ADH-like_N"/>
</dbReference>
<dbReference type="InterPro" id="IPR011032">
    <property type="entry name" value="GroES-like_sf"/>
</dbReference>
<comment type="caution">
    <text evidence="2">The sequence shown here is derived from an EMBL/GenBank/DDBJ whole genome shotgun (WGS) entry which is preliminary data.</text>
</comment>
<dbReference type="PANTHER" id="PTHR11695:SF648">
    <property type="entry name" value="ZINC-BINDING OXIDOREDUCTASE"/>
    <property type="match status" value="1"/>
</dbReference>
<dbReference type="SUPFAM" id="SSF51735">
    <property type="entry name" value="NAD(P)-binding Rossmann-fold domains"/>
    <property type="match status" value="1"/>
</dbReference>
<dbReference type="SUPFAM" id="SSF50129">
    <property type="entry name" value="GroES-like"/>
    <property type="match status" value="1"/>
</dbReference>
<dbReference type="Gene3D" id="3.40.50.720">
    <property type="entry name" value="NAD(P)-binding Rossmann-like Domain"/>
    <property type="match status" value="1"/>
</dbReference>
<feature type="non-terminal residue" evidence="2">
    <location>
        <position position="205"/>
    </location>
</feature>
<organism evidence="2">
    <name type="scientific">marine sediment metagenome</name>
    <dbReference type="NCBI Taxonomy" id="412755"/>
    <lineage>
        <taxon>unclassified sequences</taxon>
        <taxon>metagenomes</taxon>
        <taxon>ecological metagenomes</taxon>
    </lineage>
</organism>
<dbReference type="CDD" id="cd08267">
    <property type="entry name" value="MDR1"/>
    <property type="match status" value="1"/>
</dbReference>
<dbReference type="GO" id="GO:0016491">
    <property type="term" value="F:oxidoreductase activity"/>
    <property type="evidence" value="ECO:0007669"/>
    <property type="project" value="InterPro"/>
</dbReference>
<evidence type="ECO:0000259" key="1">
    <source>
        <dbReference type="SMART" id="SM00829"/>
    </source>
</evidence>
<feature type="domain" description="Enoyl reductase (ER)" evidence="1">
    <location>
        <begin position="10"/>
        <end position="205"/>
    </location>
</feature>
<dbReference type="AlphaFoldDB" id="X1VAS6"/>
<dbReference type="Pfam" id="PF08240">
    <property type="entry name" value="ADH_N"/>
    <property type="match status" value="1"/>
</dbReference>